<dbReference type="AlphaFoldDB" id="A0A6L2KIZ6"/>
<organism evidence="2">
    <name type="scientific">Tanacetum cinerariifolium</name>
    <name type="common">Dalmatian daisy</name>
    <name type="synonym">Chrysanthemum cinerariifolium</name>
    <dbReference type="NCBI Taxonomy" id="118510"/>
    <lineage>
        <taxon>Eukaryota</taxon>
        <taxon>Viridiplantae</taxon>
        <taxon>Streptophyta</taxon>
        <taxon>Embryophyta</taxon>
        <taxon>Tracheophyta</taxon>
        <taxon>Spermatophyta</taxon>
        <taxon>Magnoliopsida</taxon>
        <taxon>eudicotyledons</taxon>
        <taxon>Gunneridae</taxon>
        <taxon>Pentapetalae</taxon>
        <taxon>asterids</taxon>
        <taxon>campanulids</taxon>
        <taxon>Asterales</taxon>
        <taxon>Asteraceae</taxon>
        <taxon>Asteroideae</taxon>
        <taxon>Anthemideae</taxon>
        <taxon>Anthemidinae</taxon>
        <taxon>Tanacetum</taxon>
    </lineage>
</organism>
<name>A0A6L2KIZ6_TANCI</name>
<dbReference type="EMBL" id="BKCJ010002464">
    <property type="protein sequence ID" value="GEU48740.1"/>
    <property type="molecule type" value="Genomic_DNA"/>
</dbReference>
<comment type="caution">
    <text evidence="2">The sequence shown here is derived from an EMBL/GenBank/DDBJ whole genome shotgun (WGS) entry which is preliminary data.</text>
</comment>
<evidence type="ECO:0000256" key="1">
    <source>
        <dbReference type="SAM" id="MobiDB-lite"/>
    </source>
</evidence>
<reference evidence="2" key="1">
    <citation type="journal article" date="2019" name="Sci. Rep.">
        <title>Draft genome of Tanacetum cinerariifolium, the natural source of mosquito coil.</title>
        <authorList>
            <person name="Yamashiro T."/>
            <person name="Shiraishi A."/>
            <person name="Satake H."/>
            <person name="Nakayama K."/>
        </authorList>
    </citation>
    <scope>NUCLEOTIDE SEQUENCE</scope>
</reference>
<feature type="region of interest" description="Disordered" evidence="1">
    <location>
        <begin position="45"/>
        <end position="65"/>
    </location>
</feature>
<accession>A0A6L2KIZ6</accession>
<sequence>MITYLKHMGKYTHQKLKHMTLEELQMLYEREKKWIDDFVPMDSEKEEKKSVEPESKDKKGKRIKRESQILGNVDMEVKHVYKIIRANGNTSSHKSLSSMLRKFDRQDLVDLHRLVMKRFKENTPEGYNLLLWGDLKKLEAEAESTMAFELLKFIKSQIEE</sequence>
<evidence type="ECO:0000313" key="2">
    <source>
        <dbReference type="EMBL" id="GEU48740.1"/>
    </source>
</evidence>
<proteinExistence type="predicted"/>
<feature type="compositionally biased region" description="Basic and acidic residues" evidence="1">
    <location>
        <begin position="45"/>
        <end position="57"/>
    </location>
</feature>
<gene>
    <name evidence="2" type="ORF">Tci_020718</name>
</gene>
<protein>
    <submittedName>
        <fullName evidence="2">Uncharacterized protein</fullName>
    </submittedName>
</protein>